<reference evidence="3" key="1">
    <citation type="submission" date="2018-12" db="EMBL/GenBank/DDBJ databases">
        <title>Complete genome sequencing of Jeotgalibaca sp. H21T32.</title>
        <authorList>
            <person name="Bae J.-W."/>
            <person name="Lee S.-Y."/>
        </authorList>
    </citation>
    <scope>NUCLEOTIDE SEQUENCE [LARGE SCALE GENOMIC DNA]</scope>
    <source>
        <strain evidence="3">H21T32</strain>
    </source>
</reference>
<keyword evidence="3" id="KW-1185">Reference proteome</keyword>
<dbReference type="Pfam" id="PF12732">
    <property type="entry name" value="YtxH"/>
    <property type="match status" value="1"/>
</dbReference>
<evidence type="ECO:0008006" key="4">
    <source>
        <dbReference type="Google" id="ProtNLM"/>
    </source>
</evidence>
<feature type="coiled-coil region" evidence="1">
    <location>
        <begin position="38"/>
        <end position="65"/>
    </location>
</feature>
<dbReference type="Proteomes" id="UP000273326">
    <property type="component" value="Chromosome"/>
</dbReference>
<proteinExistence type="predicted"/>
<organism evidence="2 3">
    <name type="scientific">Jeotgalibaca ciconiae</name>
    <dbReference type="NCBI Taxonomy" id="2496265"/>
    <lineage>
        <taxon>Bacteria</taxon>
        <taxon>Bacillati</taxon>
        <taxon>Bacillota</taxon>
        <taxon>Bacilli</taxon>
        <taxon>Lactobacillales</taxon>
        <taxon>Carnobacteriaceae</taxon>
        <taxon>Jeotgalibaca</taxon>
    </lineage>
</organism>
<evidence type="ECO:0000256" key="1">
    <source>
        <dbReference type="SAM" id="Coils"/>
    </source>
</evidence>
<dbReference type="RefSeq" id="WP_126110974.1">
    <property type="nucleotide sequence ID" value="NZ_CP034465.1"/>
</dbReference>
<dbReference type="PANTHER" id="PTHR35792:SF1">
    <property type="entry name" value="SLL0268 PROTEIN"/>
    <property type="match status" value="1"/>
</dbReference>
<protein>
    <recommendedName>
        <fullName evidence="4">YtxH domain-containing protein</fullName>
    </recommendedName>
</protein>
<dbReference type="OrthoDB" id="2139646at2"/>
<evidence type="ECO:0000313" key="2">
    <source>
        <dbReference type="EMBL" id="AZP05012.1"/>
    </source>
</evidence>
<dbReference type="PANTHER" id="PTHR35792">
    <property type="entry name" value="GENERAL STRESS PROTEIN"/>
    <property type="match status" value="1"/>
</dbReference>
<dbReference type="KEGG" id="jeh:EJN90_10405"/>
<dbReference type="InterPro" id="IPR024623">
    <property type="entry name" value="YtxH"/>
</dbReference>
<keyword evidence="1" id="KW-0175">Coiled coil</keyword>
<dbReference type="InterPro" id="IPR052928">
    <property type="entry name" value="Desiccation-related_membrane"/>
</dbReference>
<dbReference type="AlphaFoldDB" id="A0A3S9HCA2"/>
<name>A0A3S9HCA2_9LACT</name>
<dbReference type="EMBL" id="CP034465">
    <property type="protein sequence ID" value="AZP05012.1"/>
    <property type="molecule type" value="Genomic_DNA"/>
</dbReference>
<accession>A0A3S9HCA2</accession>
<gene>
    <name evidence="2" type="ORF">EJN90_10405</name>
</gene>
<dbReference type="Gene3D" id="1.20.1170.10">
    <property type="match status" value="1"/>
</dbReference>
<evidence type="ECO:0000313" key="3">
    <source>
        <dbReference type="Proteomes" id="UP000273326"/>
    </source>
</evidence>
<sequence length="115" mass="13100">MKNFAQGLLFGTIVGGLIGLLNTPHNGEENRRRLQAYINENTNSVNDLTEDLQRLQQSVSRLSNEGMMVMDTFTKEVTESVEDFSQKNQPRIRRITDQVSNLTDTIEKETAKLQK</sequence>